<keyword evidence="2" id="KW-1185">Reference proteome</keyword>
<organism evidence="1 2">
    <name type="scientific">Dallia pectoralis</name>
    <name type="common">Alaska blackfish</name>
    <dbReference type="NCBI Taxonomy" id="75939"/>
    <lineage>
        <taxon>Eukaryota</taxon>
        <taxon>Metazoa</taxon>
        <taxon>Chordata</taxon>
        <taxon>Craniata</taxon>
        <taxon>Vertebrata</taxon>
        <taxon>Euteleostomi</taxon>
        <taxon>Actinopterygii</taxon>
        <taxon>Neopterygii</taxon>
        <taxon>Teleostei</taxon>
        <taxon>Protacanthopterygii</taxon>
        <taxon>Esociformes</taxon>
        <taxon>Umbridae</taxon>
        <taxon>Dallia</taxon>
    </lineage>
</organism>
<evidence type="ECO:0000313" key="1">
    <source>
        <dbReference type="EMBL" id="KAJ8005399.1"/>
    </source>
</evidence>
<dbReference type="Proteomes" id="UP001157502">
    <property type="component" value="Chromosome 11"/>
</dbReference>
<proteinExistence type="predicted"/>
<reference evidence="1" key="1">
    <citation type="submission" date="2021-05" db="EMBL/GenBank/DDBJ databases">
        <authorList>
            <person name="Pan Q."/>
            <person name="Jouanno E."/>
            <person name="Zahm M."/>
            <person name="Klopp C."/>
            <person name="Cabau C."/>
            <person name="Louis A."/>
            <person name="Berthelot C."/>
            <person name="Parey E."/>
            <person name="Roest Crollius H."/>
            <person name="Montfort J."/>
            <person name="Robinson-Rechavi M."/>
            <person name="Bouchez O."/>
            <person name="Lampietro C."/>
            <person name="Lopez Roques C."/>
            <person name="Donnadieu C."/>
            <person name="Postlethwait J."/>
            <person name="Bobe J."/>
            <person name="Dillon D."/>
            <person name="Chandos A."/>
            <person name="von Hippel F."/>
            <person name="Guiguen Y."/>
        </authorList>
    </citation>
    <scope>NUCLEOTIDE SEQUENCE</scope>
    <source>
        <strain evidence="1">YG-Jan2019</strain>
    </source>
</reference>
<dbReference type="EMBL" id="CM055738">
    <property type="protein sequence ID" value="KAJ8005399.1"/>
    <property type="molecule type" value="Genomic_DNA"/>
</dbReference>
<gene>
    <name evidence="1" type="ORF">DPEC_G00146230</name>
</gene>
<name>A0ACC2GNS7_DALPE</name>
<sequence length="195" mass="22306">MKRRKCRETQGEGKCRHWKGYRVAKEVYHCERLQDGKWICQLICGGPKERNWIGHVWCHEPPSVTWSTIDWTADQNTNWSVHRHANCLHTEVPLSVPEENSGLYHPDLTQAASLRSSRLTRRNRRTRSSLVFTVCSVIWCLIGVLSFRLQFGRLSAQLLPPKQQSVGASKPEAGDHPYDSWFCPNLQPGLLSCAG</sequence>
<comment type="caution">
    <text evidence="1">The sequence shown here is derived from an EMBL/GenBank/DDBJ whole genome shotgun (WGS) entry which is preliminary data.</text>
</comment>
<protein>
    <submittedName>
        <fullName evidence="1">Uncharacterized protein</fullName>
    </submittedName>
</protein>
<evidence type="ECO:0000313" key="2">
    <source>
        <dbReference type="Proteomes" id="UP001157502"/>
    </source>
</evidence>
<accession>A0ACC2GNS7</accession>